<protein>
    <submittedName>
        <fullName evidence="6">Trifunctional purine biosynthetic protein adenosine-3</fullName>
    </submittedName>
</protein>
<evidence type="ECO:0000256" key="1">
    <source>
        <dbReference type="ARBA" id="ARBA00022598"/>
    </source>
</evidence>
<accession>A0A8X6HK29</accession>
<comment type="caution">
    <text evidence="6">The sequence shown here is derived from an EMBL/GenBank/DDBJ whole genome shotgun (WGS) entry which is preliminary data.</text>
</comment>
<dbReference type="GO" id="GO:0009113">
    <property type="term" value="P:purine nucleobase biosynthetic process"/>
    <property type="evidence" value="ECO:0007669"/>
    <property type="project" value="InterPro"/>
</dbReference>
<dbReference type="NCBIfam" id="TIGR00877">
    <property type="entry name" value="purD"/>
    <property type="match status" value="1"/>
</dbReference>
<dbReference type="PANTHER" id="PTHR43472:SF1">
    <property type="entry name" value="PHOSPHORIBOSYLAMINE--GLYCINE LIGASE, CHLOROPLASTIC"/>
    <property type="match status" value="1"/>
</dbReference>
<dbReference type="Pfam" id="PF01071">
    <property type="entry name" value="GARS_A"/>
    <property type="match status" value="1"/>
</dbReference>
<dbReference type="Pfam" id="PF02844">
    <property type="entry name" value="GARS_N"/>
    <property type="match status" value="1"/>
</dbReference>
<dbReference type="SUPFAM" id="SSF52440">
    <property type="entry name" value="PreATP-grasp domain"/>
    <property type="match status" value="1"/>
</dbReference>
<dbReference type="SMART" id="SM01209">
    <property type="entry name" value="GARS_A"/>
    <property type="match status" value="1"/>
</dbReference>
<dbReference type="Gene3D" id="3.30.1490.20">
    <property type="entry name" value="ATP-grasp fold, A domain"/>
    <property type="match status" value="1"/>
</dbReference>
<dbReference type="Gene3D" id="3.40.50.20">
    <property type="match status" value="1"/>
</dbReference>
<organism evidence="6 7">
    <name type="scientific">Trichonephila clavata</name>
    <name type="common">Joro spider</name>
    <name type="synonym">Nephila clavata</name>
    <dbReference type="NCBI Taxonomy" id="2740835"/>
    <lineage>
        <taxon>Eukaryota</taxon>
        <taxon>Metazoa</taxon>
        <taxon>Ecdysozoa</taxon>
        <taxon>Arthropoda</taxon>
        <taxon>Chelicerata</taxon>
        <taxon>Arachnida</taxon>
        <taxon>Araneae</taxon>
        <taxon>Araneomorphae</taxon>
        <taxon>Entelegynae</taxon>
        <taxon>Araneoidea</taxon>
        <taxon>Nephilidae</taxon>
        <taxon>Trichonephila</taxon>
    </lineage>
</organism>
<feature type="domain" description="ATP-grasp" evidence="5">
    <location>
        <begin position="105"/>
        <end position="306"/>
    </location>
</feature>
<dbReference type="PROSITE" id="PS50975">
    <property type="entry name" value="ATP_GRASP"/>
    <property type="match status" value="1"/>
</dbReference>
<evidence type="ECO:0000256" key="4">
    <source>
        <dbReference type="PROSITE-ProRule" id="PRU00409"/>
    </source>
</evidence>
<dbReference type="PANTHER" id="PTHR43472">
    <property type="entry name" value="PHOSPHORIBOSYLAMINE--GLYCINE LIGASE"/>
    <property type="match status" value="1"/>
</dbReference>
<dbReference type="Gene3D" id="3.30.470.20">
    <property type="entry name" value="ATP-grasp fold, B domain"/>
    <property type="match status" value="1"/>
</dbReference>
<name>A0A8X6HK29_TRICU</name>
<dbReference type="GO" id="GO:0046872">
    <property type="term" value="F:metal ion binding"/>
    <property type="evidence" value="ECO:0007669"/>
    <property type="project" value="InterPro"/>
</dbReference>
<evidence type="ECO:0000259" key="5">
    <source>
        <dbReference type="PROSITE" id="PS50975"/>
    </source>
</evidence>
<evidence type="ECO:0000256" key="2">
    <source>
        <dbReference type="ARBA" id="ARBA00022741"/>
    </source>
</evidence>
<dbReference type="OrthoDB" id="6478464at2759"/>
<dbReference type="InterPro" id="IPR016185">
    <property type="entry name" value="PreATP-grasp_dom_sf"/>
</dbReference>
<dbReference type="GO" id="GO:0005524">
    <property type="term" value="F:ATP binding"/>
    <property type="evidence" value="ECO:0007669"/>
    <property type="project" value="UniProtKB-UniRule"/>
</dbReference>
<reference evidence="6" key="1">
    <citation type="submission" date="2020-07" db="EMBL/GenBank/DDBJ databases">
        <title>Multicomponent nature underlies the extraordinary mechanical properties of spider dragline silk.</title>
        <authorList>
            <person name="Kono N."/>
            <person name="Nakamura H."/>
            <person name="Mori M."/>
            <person name="Yoshida Y."/>
            <person name="Ohtoshi R."/>
            <person name="Malay A.D."/>
            <person name="Moran D.A.P."/>
            <person name="Tomita M."/>
            <person name="Numata K."/>
            <person name="Arakawa K."/>
        </authorList>
    </citation>
    <scope>NUCLEOTIDE SEQUENCE</scope>
</reference>
<evidence type="ECO:0000313" key="7">
    <source>
        <dbReference type="Proteomes" id="UP000887116"/>
    </source>
</evidence>
<dbReference type="EMBL" id="BMAO01038440">
    <property type="protein sequence ID" value="GFR25018.1"/>
    <property type="molecule type" value="Genomic_DNA"/>
</dbReference>
<gene>
    <name evidence="6" type="primary">GART</name>
    <name evidence="6" type="ORF">TNCT_607231</name>
</gene>
<keyword evidence="1" id="KW-0436">Ligase</keyword>
<dbReference type="InterPro" id="IPR020562">
    <property type="entry name" value="PRibGlycinamide_synth_N"/>
</dbReference>
<sequence>MHYRWSKRTSLAWKLSISPLVKRVNVSPGNAGTHTTGKFSNCDVDVRDHTEVVLWCKAKNINLVVVGPEDPLAKGLADHLKETGIACFGPCQKATQIEASKEFAKYFLDKYEIPTPRWKSFKDAKEAQDHILNAPYDALVVKASGLAAGKGVIVAKHKVKAVDTLKQDKALSSANDTIVIEELLTGEVISVLCFSDIAVVPPAQDLKRLLDDDEGSNTGGMGAYFRCILVSSADMQFIRERILQKAIHGMRKENSPYIGVLYAGLMLTKDGPKVLEFNCRFGNPKTQIILPLLKTDLFAIKLFCVKGKLDESYGEWDPKKRAVGDHFCVVVKLLGFGLKGPGFCPTG</sequence>
<keyword evidence="7" id="KW-1185">Reference proteome</keyword>
<dbReference type="InterPro" id="IPR020561">
    <property type="entry name" value="PRibGlycinamid_synth_ATP-grasp"/>
</dbReference>
<dbReference type="AlphaFoldDB" id="A0A8X6HK29"/>
<dbReference type="InterPro" id="IPR013815">
    <property type="entry name" value="ATP_grasp_subdomain_1"/>
</dbReference>
<evidence type="ECO:0000256" key="3">
    <source>
        <dbReference type="ARBA" id="ARBA00022840"/>
    </source>
</evidence>
<keyword evidence="3 4" id="KW-0067">ATP-binding</keyword>
<dbReference type="GO" id="GO:0004637">
    <property type="term" value="F:phosphoribosylamine-glycine ligase activity"/>
    <property type="evidence" value="ECO:0007669"/>
    <property type="project" value="InterPro"/>
</dbReference>
<dbReference type="SUPFAM" id="SSF56059">
    <property type="entry name" value="Glutathione synthetase ATP-binding domain-like"/>
    <property type="match status" value="1"/>
</dbReference>
<dbReference type="InterPro" id="IPR011761">
    <property type="entry name" value="ATP-grasp"/>
</dbReference>
<keyword evidence="2 4" id="KW-0547">Nucleotide-binding</keyword>
<proteinExistence type="predicted"/>
<dbReference type="Proteomes" id="UP000887116">
    <property type="component" value="Unassembled WGS sequence"/>
</dbReference>
<dbReference type="InterPro" id="IPR000115">
    <property type="entry name" value="PRibGlycinamide_synth"/>
</dbReference>
<evidence type="ECO:0000313" key="6">
    <source>
        <dbReference type="EMBL" id="GFR25018.1"/>
    </source>
</evidence>